<organism evidence="1 2">
    <name type="scientific">Brachionus calyciflorus</name>
    <dbReference type="NCBI Taxonomy" id="104777"/>
    <lineage>
        <taxon>Eukaryota</taxon>
        <taxon>Metazoa</taxon>
        <taxon>Spiralia</taxon>
        <taxon>Gnathifera</taxon>
        <taxon>Rotifera</taxon>
        <taxon>Eurotatoria</taxon>
        <taxon>Monogononta</taxon>
        <taxon>Pseudotrocha</taxon>
        <taxon>Ploima</taxon>
        <taxon>Brachionidae</taxon>
        <taxon>Brachionus</taxon>
    </lineage>
</organism>
<keyword evidence="2" id="KW-1185">Reference proteome</keyword>
<reference evidence="1" key="1">
    <citation type="submission" date="2021-02" db="EMBL/GenBank/DDBJ databases">
        <authorList>
            <person name="Nowell W R."/>
        </authorList>
    </citation>
    <scope>NUCLEOTIDE SEQUENCE</scope>
    <source>
        <strain evidence="1">Ploen Becks lab</strain>
    </source>
</reference>
<accession>A0A813X6W0</accession>
<evidence type="ECO:0000313" key="2">
    <source>
        <dbReference type="Proteomes" id="UP000663879"/>
    </source>
</evidence>
<dbReference type="AlphaFoldDB" id="A0A813X6W0"/>
<comment type="caution">
    <text evidence="1">The sequence shown here is derived from an EMBL/GenBank/DDBJ whole genome shotgun (WGS) entry which is preliminary data.</text>
</comment>
<sequence>MFTYFKESNDDFLRNNNTIEIIKDGITNLKEKIDIIFKDPDGTKGIKSTTSIDNCFLELSCFICDKNCINFIFNGLNNLPNFDSNNIQDRSNYSTDLTPNSLNKLNLLNNHFIKYDFDEIIKQRKKLEKDLEKNIVRDSTNQNTRIKEHFAFNKVYSLKAISGILEIEINQIREIENIDKQNNNDADKLIEEFFKLADKFNKPEFYSDSIQKNKDCLVDLRNTNENNIFNSIKNGFNDQQINKELDFLCGNLENNTDTDIKVIGPSFVIVAQHFEAIFKRISQRSNNLSFNFYLTEWYKDWKQAIELRNRLIHHDNSENGQIVEELNSIVLPWHKSLKMFQHINNGNQTNLPIQLQIIVFLNSHSQLNYSQSSIMSPHPF</sequence>
<name>A0A813X6W0_9BILA</name>
<evidence type="ECO:0000313" key="1">
    <source>
        <dbReference type="EMBL" id="CAF0867302.1"/>
    </source>
</evidence>
<proteinExistence type="predicted"/>
<dbReference type="EMBL" id="CAJNOC010001466">
    <property type="protein sequence ID" value="CAF0867302.1"/>
    <property type="molecule type" value="Genomic_DNA"/>
</dbReference>
<protein>
    <submittedName>
        <fullName evidence="1">Uncharacterized protein</fullName>
    </submittedName>
</protein>
<gene>
    <name evidence="1" type="ORF">OXX778_LOCUS9748</name>
</gene>
<dbReference type="Proteomes" id="UP000663879">
    <property type="component" value="Unassembled WGS sequence"/>
</dbReference>